<dbReference type="EMBL" id="MU857777">
    <property type="protein sequence ID" value="KAK4243832.1"/>
    <property type="molecule type" value="Genomic_DNA"/>
</dbReference>
<proteinExistence type="predicted"/>
<feature type="compositionally biased region" description="Low complexity" evidence="5">
    <location>
        <begin position="13"/>
        <end position="22"/>
    </location>
</feature>
<feature type="region of interest" description="Disordered" evidence="5">
    <location>
        <begin position="1"/>
        <end position="22"/>
    </location>
</feature>
<evidence type="ECO:0000256" key="3">
    <source>
        <dbReference type="ARBA" id="ARBA00022989"/>
    </source>
</evidence>
<evidence type="ECO:0000256" key="6">
    <source>
        <dbReference type="SAM" id="Phobius"/>
    </source>
</evidence>
<keyword evidence="2 6" id="KW-0812">Transmembrane</keyword>
<dbReference type="GO" id="GO:0015179">
    <property type="term" value="F:L-amino acid transmembrane transporter activity"/>
    <property type="evidence" value="ECO:0007669"/>
    <property type="project" value="TreeGrafter"/>
</dbReference>
<evidence type="ECO:0000313" key="7">
    <source>
        <dbReference type="EMBL" id="KAK4243832.1"/>
    </source>
</evidence>
<feature type="transmembrane region" description="Helical" evidence="6">
    <location>
        <begin position="179"/>
        <end position="195"/>
    </location>
</feature>
<evidence type="ECO:0000256" key="4">
    <source>
        <dbReference type="ARBA" id="ARBA00023136"/>
    </source>
</evidence>
<feature type="transmembrane region" description="Helical" evidence="6">
    <location>
        <begin position="431"/>
        <end position="451"/>
    </location>
</feature>
<evidence type="ECO:0000256" key="2">
    <source>
        <dbReference type="ARBA" id="ARBA00022692"/>
    </source>
</evidence>
<accession>A0AAN7CMM2</accession>
<gene>
    <name evidence="7" type="ORF">C7999DRAFT_44414</name>
</gene>
<feature type="transmembrane region" description="Helical" evidence="6">
    <location>
        <begin position="297"/>
        <end position="319"/>
    </location>
</feature>
<dbReference type="Proteomes" id="UP001303647">
    <property type="component" value="Unassembled WGS sequence"/>
</dbReference>
<reference evidence="7" key="1">
    <citation type="journal article" date="2023" name="Mol. Phylogenet. Evol.">
        <title>Genome-scale phylogeny and comparative genomics of the fungal order Sordariales.</title>
        <authorList>
            <person name="Hensen N."/>
            <person name="Bonometti L."/>
            <person name="Westerberg I."/>
            <person name="Brannstrom I.O."/>
            <person name="Guillou S."/>
            <person name="Cros-Aarteil S."/>
            <person name="Calhoun S."/>
            <person name="Haridas S."/>
            <person name="Kuo A."/>
            <person name="Mondo S."/>
            <person name="Pangilinan J."/>
            <person name="Riley R."/>
            <person name="LaButti K."/>
            <person name="Andreopoulos B."/>
            <person name="Lipzen A."/>
            <person name="Chen C."/>
            <person name="Yan M."/>
            <person name="Daum C."/>
            <person name="Ng V."/>
            <person name="Clum A."/>
            <person name="Steindorff A."/>
            <person name="Ohm R.A."/>
            <person name="Martin F."/>
            <person name="Silar P."/>
            <person name="Natvig D.O."/>
            <person name="Lalanne C."/>
            <person name="Gautier V."/>
            <person name="Ament-Velasquez S.L."/>
            <person name="Kruys A."/>
            <person name="Hutchinson M.I."/>
            <person name="Powell A.J."/>
            <person name="Barry K."/>
            <person name="Miller A.N."/>
            <person name="Grigoriev I.V."/>
            <person name="Debuchy R."/>
            <person name="Gladieux P."/>
            <person name="Hiltunen Thoren M."/>
            <person name="Johannesson H."/>
        </authorList>
    </citation>
    <scope>NUCLEOTIDE SEQUENCE</scope>
    <source>
        <strain evidence="7">CBS 359.72</strain>
    </source>
</reference>
<feature type="transmembrane region" description="Helical" evidence="6">
    <location>
        <begin position="345"/>
        <end position="364"/>
    </location>
</feature>
<evidence type="ECO:0000256" key="1">
    <source>
        <dbReference type="ARBA" id="ARBA00004141"/>
    </source>
</evidence>
<dbReference type="AlphaFoldDB" id="A0AAN7CMM2"/>
<organism evidence="7 8">
    <name type="scientific">Corynascus novoguineensis</name>
    <dbReference type="NCBI Taxonomy" id="1126955"/>
    <lineage>
        <taxon>Eukaryota</taxon>
        <taxon>Fungi</taxon>
        <taxon>Dikarya</taxon>
        <taxon>Ascomycota</taxon>
        <taxon>Pezizomycotina</taxon>
        <taxon>Sordariomycetes</taxon>
        <taxon>Sordariomycetidae</taxon>
        <taxon>Sordariales</taxon>
        <taxon>Chaetomiaceae</taxon>
        <taxon>Corynascus</taxon>
    </lineage>
</organism>
<dbReference type="InterPro" id="IPR002293">
    <property type="entry name" value="AA/rel_permease1"/>
</dbReference>
<comment type="caution">
    <text evidence="7">The sequence shown here is derived from an EMBL/GenBank/DDBJ whole genome shotgun (WGS) entry which is preliminary data.</text>
</comment>
<dbReference type="InterPro" id="IPR050598">
    <property type="entry name" value="AminoAcid_Transporter"/>
</dbReference>
<feature type="transmembrane region" description="Helical" evidence="6">
    <location>
        <begin position="499"/>
        <end position="523"/>
    </location>
</feature>
<protein>
    <submittedName>
        <fullName evidence="7">Amino acid permease-domain-containing protein</fullName>
    </submittedName>
</protein>
<keyword evidence="4 6" id="KW-0472">Membrane</keyword>
<feature type="transmembrane region" description="Helical" evidence="6">
    <location>
        <begin position="207"/>
        <end position="229"/>
    </location>
</feature>
<feature type="transmembrane region" description="Helical" evidence="6">
    <location>
        <begin position="399"/>
        <end position="419"/>
    </location>
</feature>
<dbReference type="Gene3D" id="1.20.1740.10">
    <property type="entry name" value="Amino acid/polyamine transporter I"/>
    <property type="match status" value="1"/>
</dbReference>
<keyword evidence="8" id="KW-1185">Reference proteome</keyword>
<evidence type="ECO:0000256" key="5">
    <source>
        <dbReference type="SAM" id="MobiDB-lite"/>
    </source>
</evidence>
<evidence type="ECO:0000313" key="8">
    <source>
        <dbReference type="Proteomes" id="UP001303647"/>
    </source>
</evidence>
<comment type="subcellular location">
    <subcellularLocation>
        <location evidence="1">Membrane</location>
        <topology evidence="1">Multi-pass membrane protein</topology>
    </subcellularLocation>
</comment>
<feature type="transmembrane region" description="Helical" evidence="6">
    <location>
        <begin position="131"/>
        <end position="159"/>
    </location>
</feature>
<dbReference type="PANTHER" id="PTHR11785">
    <property type="entry name" value="AMINO ACID TRANSPORTER"/>
    <property type="match status" value="1"/>
</dbReference>
<name>A0AAN7CMM2_9PEZI</name>
<dbReference type="PANTHER" id="PTHR11785:SF353">
    <property type="entry name" value="METHIONINE TRANSPORTER (EUROFUNG)"/>
    <property type="match status" value="1"/>
</dbReference>
<keyword evidence="3 6" id="KW-1133">Transmembrane helix</keyword>
<dbReference type="GO" id="GO:0016020">
    <property type="term" value="C:membrane"/>
    <property type="evidence" value="ECO:0007669"/>
    <property type="project" value="UniProtKB-SubCell"/>
</dbReference>
<dbReference type="Pfam" id="PF13520">
    <property type="entry name" value="AA_permease_2"/>
    <property type="match status" value="1"/>
</dbReference>
<sequence length="617" mass="68856">MSSDFPPSFLPQASGRDATAAGRARGPRLIDVLEDNTNPTMIVTKAPAQRYRLNFLDVTCLIINRMIGTGIFESPQVIVYCLAAAHVYVEYGLNVPRYIVDRVEQSVPRSGGDLHYLQYVYPKPRYKKGTILLIGCLFGISFICIGNMAGNCILCAVRLLQAAHPDQNATSFGSGKVRGIAIAIALFACLIHSFSRRGGILLNNILALVKVGILLLLIGMAYTVIAGSVCSVSDGSEVSNEFHNNTSPSTAFTNITGEANRYAQAFLSIIYAFHGLDQSNYVLGEISRPRKTFPLTMFTGVGSVSLLYMAVNICYVCSLETELLQFFDRTFGVLSSDSALAGRRVFNAFLAISSFGNIVAKFFAQNKDVSLGRFLRWLRKHGLYIRFLNPDNHSERTPVGAFVLHFFSCLVLIFATYDLDPDDAYKLLSGLIAYLTTAIFGFFLALGILILRFRGPPGTEPVNEGQSAQKPVKKTWAEMTRGTVNPRVPPSRRFGDQKVAWYLVPVISFCVLGFSALWFVGFLTRAYIRKSKRNEEFVFQRHPEFDWANGRGEDGDEDPDADNRQHGGLVVIHETIYIFWSSVNLDGFGRFQQQHQLRIYHKAAQWRKTLQQRNFPE</sequence>
<reference evidence="7" key="2">
    <citation type="submission" date="2023-05" db="EMBL/GenBank/DDBJ databases">
        <authorList>
            <consortium name="Lawrence Berkeley National Laboratory"/>
            <person name="Steindorff A."/>
            <person name="Hensen N."/>
            <person name="Bonometti L."/>
            <person name="Westerberg I."/>
            <person name="Brannstrom I.O."/>
            <person name="Guillou S."/>
            <person name="Cros-Aarteil S."/>
            <person name="Calhoun S."/>
            <person name="Haridas S."/>
            <person name="Kuo A."/>
            <person name="Mondo S."/>
            <person name="Pangilinan J."/>
            <person name="Riley R."/>
            <person name="Labutti K."/>
            <person name="Andreopoulos B."/>
            <person name="Lipzen A."/>
            <person name="Chen C."/>
            <person name="Yanf M."/>
            <person name="Daum C."/>
            <person name="Ng V."/>
            <person name="Clum A."/>
            <person name="Ohm R."/>
            <person name="Martin F."/>
            <person name="Silar P."/>
            <person name="Natvig D."/>
            <person name="Lalanne C."/>
            <person name="Gautier V."/>
            <person name="Ament-Velasquez S.L."/>
            <person name="Kruys A."/>
            <person name="Hutchinson M.I."/>
            <person name="Powell A.J."/>
            <person name="Barry K."/>
            <person name="Miller A.N."/>
            <person name="Grigoriev I.V."/>
            <person name="Debuchy R."/>
            <person name="Gladieux P."/>
            <person name="Thoren M.H."/>
            <person name="Johannesson H."/>
        </authorList>
    </citation>
    <scope>NUCLEOTIDE SEQUENCE</scope>
    <source>
        <strain evidence="7">CBS 359.72</strain>
    </source>
</reference>